<dbReference type="SUPFAM" id="SSF81383">
    <property type="entry name" value="F-box domain"/>
    <property type="match status" value="1"/>
</dbReference>
<gene>
    <name evidence="2" type="ORF">H0G86_008638</name>
</gene>
<feature type="domain" description="F-box" evidence="1">
    <location>
        <begin position="1"/>
        <end position="43"/>
    </location>
</feature>
<dbReference type="InterPro" id="IPR036047">
    <property type="entry name" value="F-box-like_dom_sf"/>
</dbReference>
<dbReference type="EMBL" id="CP075867">
    <property type="protein sequence ID" value="QYT01607.1"/>
    <property type="molecule type" value="Genomic_DNA"/>
</dbReference>
<evidence type="ECO:0000313" key="3">
    <source>
        <dbReference type="Proteomes" id="UP000826661"/>
    </source>
</evidence>
<protein>
    <submittedName>
        <fullName evidence="2">F-box domain-containing protein</fullName>
    </submittedName>
</protein>
<dbReference type="Pfam" id="PF00646">
    <property type="entry name" value="F-box"/>
    <property type="match status" value="1"/>
</dbReference>
<accession>A0A8G0LGE0</accession>
<keyword evidence="3" id="KW-1185">Reference proteome</keyword>
<sequence>MNSLPFELVSQILTNLPPSSYKSARLTCQAFNAALAKPTFTTLATFIDPKTAQQTIEKLAADLNRRPKAIWSPGCSVPRGLPVPESFLFAMHVALRGTPCPSPATSRASSISSGASSAAWSDGEDSDVVSEADSVTAWNFGSTVGMDEVTEETLRQALFRYSLYLSYIYDGEGEAPQLWVMNSKKWAQQR</sequence>
<dbReference type="CDD" id="cd09917">
    <property type="entry name" value="F-box_SF"/>
    <property type="match status" value="1"/>
</dbReference>
<dbReference type="InterPro" id="IPR001810">
    <property type="entry name" value="F-box_dom"/>
</dbReference>
<reference evidence="2 3" key="1">
    <citation type="journal article" date="2021" name="BMC Genomics">
        <title>Telomere-to-telomere genome assembly of asparaginase-producing Trichoderma simmonsii.</title>
        <authorList>
            <person name="Chung D."/>
            <person name="Kwon Y.M."/>
            <person name="Yang Y."/>
        </authorList>
    </citation>
    <scope>NUCLEOTIDE SEQUENCE [LARGE SCALE GENOMIC DNA]</scope>
    <source>
        <strain evidence="2 3">GH-Sj1</strain>
    </source>
</reference>
<dbReference type="Proteomes" id="UP000826661">
    <property type="component" value="Chromosome IV"/>
</dbReference>
<name>A0A8G0LGE0_9HYPO</name>
<proteinExistence type="predicted"/>
<evidence type="ECO:0000313" key="2">
    <source>
        <dbReference type="EMBL" id="QYT01607.1"/>
    </source>
</evidence>
<dbReference type="AlphaFoldDB" id="A0A8G0LGE0"/>
<organism evidence="2 3">
    <name type="scientific">Trichoderma simmonsii</name>
    <dbReference type="NCBI Taxonomy" id="1491479"/>
    <lineage>
        <taxon>Eukaryota</taxon>
        <taxon>Fungi</taxon>
        <taxon>Dikarya</taxon>
        <taxon>Ascomycota</taxon>
        <taxon>Pezizomycotina</taxon>
        <taxon>Sordariomycetes</taxon>
        <taxon>Hypocreomycetidae</taxon>
        <taxon>Hypocreales</taxon>
        <taxon>Hypocreaceae</taxon>
        <taxon>Trichoderma</taxon>
    </lineage>
</organism>
<dbReference type="PROSITE" id="PS50181">
    <property type="entry name" value="FBOX"/>
    <property type="match status" value="1"/>
</dbReference>
<dbReference type="SMART" id="SM00256">
    <property type="entry name" value="FBOX"/>
    <property type="match status" value="1"/>
</dbReference>
<evidence type="ECO:0000259" key="1">
    <source>
        <dbReference type="PROSITE" id="PS50181"/>
    </source>
</evidence>